<name>A0ABD3X410_SINWO</name>
<accession>A0ABD3X410</accession>
<comment type="caution">
    <text evidence="1">The sequence shown here is derived from an EMBL/GenBank/DDBJ whole genome shotgun (WGS) entry which is preliminary data.</text>
</comment>
<gene>
    <name evidence="1" type="ORF">ACJMK2_033114</name>
</gene>
<keyword evidence="2" id="KW-1185">Reference proteome</keyword>
<dbReference type="EMBL" id="JBJQND010000004">
    <property type="protein sequence ID" value="KAL3880910.1"/>
    <property type="molecule type" value="Genomic_DNA"/>
</dbReference>
<dbReference type="AlphaFoldDB" id="A0ABD3X410"/>
<organism evidence="1 2">
    <name type="scientific">Sinanodonta woodiana</name>
    <name type="common">Chinese pond mussel</name>
    <name type="synonym">Anodonta woodiana</name>
    <dbReference type="NCBI Taxonomy" id="1069815"/>
    <lineage>
        <taxon>Eukaryota</taxon>
        <taxon>Metazoa</taxon>
        <taxon>Spiralia</taxon>
        <taxon>Lophotrochozoa</taxon>
        <taxon>Mollusca</taxon>
        <taxon>Bivalvia</taxon>
        <taxon>Autobranchia</taxon>
        <taxon>Heteroconchia</taxon>
        <taxon>Palaeoheterodonta</taxon>
        <taxon>Unionida</taxon>
        <taxon>Unionoidea</taxon>
        <taxon>Unionidae</taxon>
        <taxon>Unioninae</taxon>
        <taxon>Sinanodonta</taxon>
    </lineage>
</organism>
<proteinExistence type="predicted"/>
<sequence length="221" mass="26271">MAMLCRETGMSRRVLKSANSKGLTAVSRRRRVLERERIKKRVISFMERDDVSVNMPGKNDCTKVETGERKQTRVLTDYLSNLFEKFCAENRYMKVSKSVFCRLRPTHILLTKLKTRNTCLCSRHQNFAMKLIDSFFLVKLDDVIYPAKVLQVNDRKHEAKVSFMEEARQRGDTKLFKWPERDDIQKVDYEQFVREIQEPSPCSKRQFQLQEIDYMFFDTES</sequence>
<dbReference type="Proteomes" id="UP001634394">
    <property type="component" value="Unassembled WGS sequence"/>
</dbReference>
<evidence type="ECO:0000313" key="2">
    <source>
        <dbReference type="Proteomes" id="UP001634394"/>
    </source>
</evidence>
<protein>
    <submittedName>
        <fullName evidence="1">Uncharacterized protein</fullName>
    </submittedName>
</protein>
<reference evidence="1 2" key="1">
    <citation type="submission" date="2024-11" db="EMBL/GenBank/DDBJ databases">
        <title>Chromosome-level genome assembly of the freshwater bivalve Anodonta woodiana.</title>
        <authorList>
            <person name="Chen X."/>
        </authorList>
    </citation>
    <scope>NUCLEOTIDE SEQUENCE [LARGE SCALE GENOMIC DNA]</scope>
    <source>
        <strain evidence="1">MN2024</strain>
        <tissue evidence="1">Gills</tissue>
    </source>
</reference>
<evidence type="ECO:0000313" key="1">
    <source>
        <dbReference type="EMBL" id="KAL3880910.1"/>
    </source>
</evidence>